<dbReference type="Proteomes" id="UP000887576">
    <property type="component" value="Unplaced"/>
</dbReference>
<evidence type="ECO:0000313" key="1">
    <source>
        <dbReference type="Proteomes" id="UP000887576"/>
    </source>
</evidence>
<evidence type="ECO:0000313" key="2">
    <source>
        <dbReference type="WBParaSite" id="JU765_v2.g3235.t1"/>
    </source>
</evidence>
<name>A0AC34R3Y1_9BILA</name>
<dbReference type="WBParaSite" id="JU765_v2.g3235.t1">
    <property type="protein sequence ID" value="JU765_v2.g3235.t1"/>
    <property type="gene ID" value="JU765_v2.g3235"/>
</dbReference>
<reference evidence="2" key="1">
    <citation type="submission" date="2022-11" db="UniProtKB">
        <authorList>
            <consortium name="WormBaseParasite"/>
        </authorList>
    </citation>
    <scope>IDENTIFICATION</scope>
</reference>
<organism evidence="1 2">
    <name type="scientific">Panagrolaimus sp. JU765</name>
    <dbReference type="NCBI Taxonomy" id="591449"/>
    <lineage>
        <taxon>Eukaryota</taxon>
        <taxon>Metazoa</taxon>
        <taxon>Ecdysozoa</taxon>
        <taxon>Nematoda</taxon>
        <taxon>Chromadorea</taxon>
        <taxon>Rhabditida</taxon>
        <taxon>Tylenchina</taxon>
        <taxon>Panagrolaimomorpha</taxon>
        <taxon>Panagrolaimoidea</taxon>
        <taxon>Panagrolaimidae</taxon>
        <taxon>Panagrolaimus</taxon>
    </lineage>
</organism>
<proteinExistence type="predicted"/>
<sequence>MLGEKKIYGVAMVRGQAFSCFSRLTCLTIVDDFRMGRRKQTKPVKVASDADPETPPPNPPLNQQTPSKKVDFSIQAQLDSKPSTSKTFNPTLSPQTLSNALKAYETLLKELDSPGGIKPGPLLHLTKQIDKLSYKDPNFKKTNKIFETESALDLRIKRKTEDNGEIETKMAKTDEKSEEEDTILKLTSLVGKAGAAANDSTASVVKSSVNERREDDPRNVFTCLKCYQRFNSMEELSNHMSKTKHFGNSSIASPIQNYLNSSKTAASNVACVSSASSRSCSYWFKCAICGFCDASIDEHMKKQHSFKNPSDWMSAIKLIPI</sequence>
<protein>
    <submittedName>
        <fullName evidence="2">C2H2-type domain-containing protein</fullName>
    </submittedName>
</protein>
<accession>A0AC34R3Y1</accession>